<comment type="subcellular location">
    <subcellularLocation>
        <location evidence="1">Periplasm</location>
    </subcellularLocation>
</comment>
<dbReference type="AlphaFoldDB" id="A0A975TSZ0"/>
<proteinExistence type="inferred from homology"/>
<dbReference type="CDD" id="cd14748">
    <property type="entry name" value="PBP2_UgpB"/>
    <property type="match status" value="1"/>
</dbReference>
<evidence type="ECO:0000256" key="1">
    <source>
        <dbReference type="ARBA" id="ARBA00004418"/>
    </source>
</evidence>
<dbReference type="PANTHER" id="PTHR43649">
    <property type="entry name" value="ARABINOSE-BINDING PROTEIN-RELATED"/>
    <property type="match status" value="1"/>
</dbReference>
<gene>
    <name evidence="4" type="ORF">KUL25_12200</name>
</gene>
<dbReference type="RefSeq" id="WP_257893199.1">
    <property type="nucleotide sequence ID" value="NZ_JAIMBW010000001.1"/>
</dbReference>
<keyword evidence="3" id="KW-0732">Signal</keyword>
<comment type="similarity">
    <text evidence="2">Belongs to the bacterial solute-binding protein 1 family.</text>
</comment>
<dbReference type="GO" id="GO:0042597">
    <property type="term" value="C:periplasmic space"/>
    <property type="evidence" value="ECO:0007669"/>
    <property type="project" value="UniProtKB-SubCell"/>
</dbReference>
<dbReference type="InterPro" id="IPR006059">
    <property type="entry name" value="SBP"/>
</dbReference>
<sequence length="414" mass="44607">MRLTTCAIALCLAATAGHAQTQVEFWHAFSGNNGTAVDELAAMFNESQGDYQIVPVYTGNYTEGTQRLTAAIAGNTAPGLVMLEITRYGLFADRGALAPLQPYLDAAGAELTDRIRPFALDASRYLGESYVLPFNVSTPVMYYNRDLFRAAGLDPDAPPTTWDEVTELARALTIRDGDTVMQWGIVTPPQWVRWAMTNQAGGGWVDPVNNAVQIDMPESIMAYQYAADWVNVHGVASLEAALDEDVGDQYFDTGRAAIEFNSTGGLTGNLENLPFDLGVAPLPCQAVCAAPIGGATLGIVASAPQEVQDGAWEFIEYVTTVENNAFVFVRTGYLPIVEGAIETDLAQETIAEYPAYLVANTQLEVGFGRARPPAMPAIRSEEPAVWQSIVLGEQTAEEALGVFADQMREMIAAN</sequence>
<dbReference type="Proteomes" id="UP000693972">
    <property type="component" value="Unassembled WGS sequence"/>
</dbReference>
<accession>A0A975TSZ0</accession>
<dbReference type="Gene3D" id="3.40.190.10">
    <property type="entry name" value="Periplasmic binding protein-like II"/>
    <property type="match status" value="2"/>
</dbReference>
<dbReference type="Pfam" id="PF01547">
    <property type="entry name" value="SBP_bac_1"/>
    <property type="match status" value="1"/>
</dbReference>
<dbReference type="EMBL" id="CP078073">
    <property type="protein sequence ID" value="QXL86239.1"/>
    <property type="molecule type" value="Genomic_DNA"/>
</dbReference>
<dbReference type="EMBL" id="JAIMBW010000001">
    <property type="protein sequence ID" value="MBY4893524.1"/>
    <property type="molecule type" value="Genomic_DNA"/>
</dbReference>
<reference evidence="4 5" key="1">
    <citation type="submission" date="2021-07" db="EMBL/GenBank/DDBJ databases">
        <title>Karlodiniumbacter phycospheric gen. nov., sp. nov., a phycosphere bacterium isolated from karlodinium veneficum.</title>
        <authorList>
            <person name="Peng Y."/>
            <person name="Jiang L."/>
            <person name="Lee J."/>
        </authorList>
    </citation>
    <scope>NUCLEOTIDE SEQUENCE</scope>
    <source>
        <strain evidence="4 5">N5</strain>
    </source>
</reference>
<evidence type="ECO:0000256" key="2">
    <source>
        <dbReference type="ARBA" id="ARBA00008520"/>
    </source>
</evidence>
<evidence type="ECO:0000313" key="4">
    <source>
        <dbReference type="EMBL" id="QXL86239.1"/>
    </source>
</evidence>
<organism evidence="4">
    <name type="scientific">Gymnodinialimonas phycosphaerae</name>
    <dbReference type="NCBI Taxonomy" id="2841589"/>
    <lineage>
        <taxon>Bacteria</taxon>
        <taxon>Pseudomonadati</taxon>
        <taxon>Pseudomonadota</taxon>
        <taxon>Alphaproteobacteria</taxon>
        <taxon>Rhodobacterales</taxon>
        <taxon>Paracoccaceae</taxon>
        <taxon>Gymnodinialimonas</taxon>
    </lineage>
</organism>
<dbReference type="PANTHER" id="PTHR43649:SF30">
    <property type="entry name" value="ABC TRANSPORTER SUBSTRATE-BINDING PROTEIN"/>
    <property type="match status" value="1"/>
</dbReference>
<dbReference type="SUPFAM" id="SSF53850">
    <property type="entry name" value="Periplasmic binding protein-like II"/>
    <property type="match status" value="1"/>
</dbReference>
<feature type="signal peptide" evidence="3">
    <location>
        <begin position="1"/>
        <end position="21"/>
    </location>
</feature>
<keyword evidence="5" id="KW-1185">Reference proteome</keyword>
<name>A0A975TSZ0_9RHOB</name>
<feature type="chain" id="PRO_5037307067" evidence="3">
    <location>
        <begin position="22"/>
        <end position="414"/>
    </location>
</feature>
<evidence type="ECO:0000313" key="5">
    <source>
        <dbReference type="Proteomes" id="UP000693972"/>
    </source>
</evidence>
<evidence type="ECO:0000256" key="3">
    <source>
        <dbReference type="SAM" id="SignalP"/>
    </source>
</evidence>
<dbReference type="InterPro" id="IPR050490">
    <property type="entry name" value="Bact_solute-bd_prot1"/>
</dbReference>
<protein>
    <submittedName>
        <fullName evidence="4">ABC transporter substrate-binding protein</fullName>
    </submittedName>
</protein>